<reference evidence="1" key="1">
    <citation type="submission" date="2018-11" db="EMBL/GenBank/DDBJ databases">
        <authorList>
            <consortium name="Genoscope - CEA"/>
            <person name="William W."/>
        </authorList>
    </citation>
    <scope>NUCLEOTIDE SEQUENCE</scope>
</reference>
<gene>
    <name evidence="1" type="ORF">BOLC5T31063H</name>
</gene>
<accession>A0A3P6F0Z5</accession>
<proteinExistence type="predicted"/>
<sequence>MLDKLFVFNLLYTPDSGRLRDVALLSLLPLTKQRRL</sequence>
<evidence type="ECO:0000313" key="1">
    <source>
        <dbReference type="EMBL" id="VDD43516.1"/>
    </source>
</evidence>
<organism evidence="1">
    <name type="scientific">Brassica oleracea</name>
    <name type="common">Wild cabbage</name>
    <dbReference type="NCBI Taxonomy" id="3712"/>
    <lineage>
        <taxon>Eukaryota</taxon>
        <taxon>Viridiplantae</taxon>
        <taxon>Streptophyta</taxon>
        <taxon>Embryophyta</taxon>
        <taxon>Tracheophyta</taxon>
        <taxon>Spermatophyta</taxon>
        <taxon>Magnoliopsida</taxon>
        <taxon>eudicotyledons</taxon>
        <taxon>Gunneridae</taxon>
        <taxon>Pentapetalae</taxon>
        <taxon>rosids</taxon>
        <taxon>malvids</taxon>
        <taxon>Brassicales</taxon>
        <taxon>Brassicaceae</taxon>
        <taxon>Brassiceae</taxon>
        <taxon>Brassica</taxon>
    </lineage>
</organism>
<protein>
    <submittedName>
        <fullName evidence="1">Uncharacterized protein</fullName>
    </submittedName>
</protein>
<dbReference type="AlphaFoldDB" id="A0A3P6F0Z5"/>
<name>A0A3P6F0Z5_BRAOL</name>
<dbReference type="EMBL" id="LR031877">
    <property type="protein sequence ID" value="VDD43516.1"/>
    <property type="molecule type" value="Genomic_DNA"/>
</dbReference>